<proteinExistence type="predicted"/>
<feature type="compositionally biased region" description="Acidic residues" evidence="1">
    <location>
        <begin position="10"/>
        <end position="21"/>
    </location>
</feature>
<keyword evidence="3" id="KW-1185">Reference proteome</keyword>
<evidence type="ECO:0000313" key="2">
    <source>
        <dbReference type="EMBL" id="KAG5389317.1"/>
    </source>
</evidence>
<name>A0ABQ7LRY3_BRACM</name>
<comment type="caution">
    <text evidence="2">The sequence shown here is derived from an EMBL/GenBank/DDBJ whole genome shotgun (WGS) entry which is preliminary data.</text>
</comment>
<reference evidence="2 3" key="1">
    <citation type="submission" date="2021-03" db="EMBL/GenBank/DDBJ databases">
        <authorList>
            <person name="King G.J."/>
            <person name="Bancroft I."/>
            <person name="Baten A."/>
            <person name="Bloomfield J."/>
            <person name="Borpatragohain P."/>
            <person name="He Z."/>
            <person name="Irish N."/>
            <person name="Irwin J."/>
            <person name="Liu K."/>
            <person name="Mauleon R.P."/>
            <person name="Moore J."/>
            <person name="Morris R."/>
            <person name="Ostergaard L."/>
            <person name="Wang B."/>
            <person name="Wells R."/>
        </authorList>
    </citation>
    <scope>NUCLEOTIDE SEQUENCE [LARGE SCALE GENOMIC DNA]</scope>
    <source>
        <strain evidence="2">R-o-18</strain>
        <tissue evidence="2">Leaf</tissue>
    </source>
</reference>
<organism evidence="2 3">
    <name type="scientific">Brassica rapa subsp. trilocularis</name>
    <dbReference type="NCBI Taxonomy" id="1813537"/>
    <lineage>
        <taxon>Eukaryota</taxon>
        <taxon>Viridiplantae</taxon>
        <taxon>Streptophyta</taxon>
        <taxon>Embryophyta</taxon>
        <taxon>Tracheophyta</taxon>
        <taxon>Spermatophyta</taxon>
        <taxon>Magnoliopsida</taxon>
        <taxon>eudicotyledons</taxon>
        <taxon>Gunneridae</taxon>
        <taxon>Pentapetalae</taxon>
        <taxon>rosids</taxon>
        <taxon>malvids</taxon>
        <taxon>Brassicales</taxon>
        <taxon>Brassicaceae</taxon>
        <taxon>Brassiceae</taxon>
        <taxon>Brassica</taxon>
    </lineage>
</organism>
<gene>
    <name evidence="2" type="primary">A08p018180.1_BraROA</name>
    <name evidence="2" type="ORF">IGI04_030858</name>
</gene>
<dbReference type="EMBL" id="JADBGQ010000007">
    <property type="protein sequence ID" value="KAG5389317.1"/>
    <property type="molecule type" value="Genomic_DNA"/>
</dbReference>
<evidence type="ECO:0000256" key="1">
    <source>
        <dbReference type="SAM" id="MobiDB-lite"/>
    </source>
</evidence>
<dbReference type="Proteomes" id="UP000823674">
    <property type="component" value="Chromosome A08"/>
</dbReference>
<sequence length="80" mass="9066">MDFGQTSIDDTTDTSSDESIEETMNTSLLESIDTIEPEVEHPFDHIEKLEDLMEGTYNYCKLFSFSLVGDARRSLDQLPA</sequence>
<feature type="region of interest" description="Disordered" evidence="1">
    <location>
        <begin position="1"/>
        <end position="24"/>
    </location>
</feature>
<accession>A0ABQ7LRY3</accession>
<evidence type="ECO:0000313" key="3">
    <source>
        <dbReference type="Proteomes" id="UP000823674"/>
    </source>
</evidence>
<protein>
    <submittedName>
        <fullName evidence="2">Uncharacterized protein</fullName>
    </submittedName>
</protein>